<dbReference type="InterPro" id="IPR036490">
    <property type="entry name" value="ThsB_TIR-like_sf"/>
</dbReference>
<name>A0A4U0F9J0_9BACL</name>
<gene>
    <name evidence="2" type="ORF">E5161_12790</name>
</gene>
<dbReference type="SUPFAM" id="SSF52206">
    <property type="entry name" value="Hypothetical protein MTH538"/>
    <property type="match status" value="1"/>
</dbReference>
<evidence type="ECO:0000313" key="2">
    <source>
        <dbReference type="EMBL" id="TJY41301.1"/>
    </source>
</evidence>
<comment type="caution">
    <text evidence="2">The sequence shown here is derived from an EMBL/GenBank/DDBJ whole genome shotgun (WGS) entry which is preliminary data.</text>
</comment>
<keyword evidence="3" id="KW-1185">Reference proteome</keyword>
<dbReference type="EMBL" id="SUPK01000006">
    <property type="protein sequence ID" value="TJY41301.1"/>
    <property type="molecule type" value="Genomic_DNA"/>
</dbReference>
<organism evidence="2 3">
    <name type="scientific">Cohnella pontilimi</name>
    <dbReference type="NCBI Taxonomy" id="2564100"/>
    <lineage>
        <taxon>Bacteria</taxon>
        <taxon>Bacillati</taxon>
        <taxon>Bacillota</taxon>
        <taxon>Bacilli</taxon>
        <taxon>Bacillales</taxon>
        <taxon>Paenibacillaceae</taxon>
        <taxon>Cohnella</taxon>
    </lineage>
</organism>
<accession>A0A4U0F9J0</accession>
<dbReference type="Gene3D" id="3.40.50.9200">
    <property type="entry name" value="Hypothetical protein MTH538"/>
    <property type="match status" value="1"/>
</dbReference>
<reference evidence="2 3" key="1">
    <citation type="submission" date="2019-04" db="EMBL/GenBank/DDBJ databases">
        <title>Cohnella sp. nov., isolated from soil.</title>
        <authorList>
            <person name="Kim W."/>
        </authorList>
    </citation>
    <scope>NUCLEOTIDE SEQUENCE [LARGE SCALE GENOMIC DNA]</scope>
    <source>
        <strain evidence="2 3">CAU 1483</strain>
    </source>
</reference>
<dbReference type="RefSeq" id="WP_136778220.1">
    <property type="nucleotide sequence ID" value="NZ_SUPK01000006.1"/>
</dbReference>
<dbReference type="Proteomes" id="UP000309673">
    <property type="component" value="Unassembled WGS sequence"/>
</dbReference>
<dbReference type="InterPro" id="IPR015032">
    <property type="entry name" value="ThsB__TIR-like_domain"/>
</dbReference>
<dbReference type="AlphaFoldDB" id="A0A4U0F9J0"/>
<dbReference type="Pfam" id="PF08937">
    <property type="entry name" value="ThsB_TIR"/>
    <property type="match status" value="1"/>
</dbReference>
<evidence type="ECO:0000313" key="3">
    <source>
        <dbReference type="Proteomes" id="UP000309673"/>
    </source>
</evidence>
<evidence type="ECO:0000259" key="1">
    <source>
        <dbReference type="Pfam" id="PF08937"/>
    </source>
</evidence>
<proteinExistence type="predicted"/>
<dbReference type="OrthoDB" id="9811746at2"/>
<feature type="domain" description="Thoeris protein ThsB TIR-like" evidence="1">
    <location>
        <begin position="47"/>
        <end position="107"/>
    </location>
</feature>
<protein>
    <recommendedName>
        <fullName evidence="1">Thoeris protein ThsB TIR-like domain-containing protein</fullName>
    </recommendedName>
</protein>
<sequence length="144" mass="16985">MKLTNQLHRHYNLYLSCAWNYNSMNKDLHDLLGAREDFRYRSIYLSPQHAVFQTNDERKIYESIRSKIKFCDAVIMLCGVYSNYSRWINKEIIACKDELNIPLIAVQRFDANRTSQVMKENADVIVNWQADEIIAAIIQHANKK</sequence>